<keyword evidence="2" id="KW-1133">Transmembrane helix</keyword>
<keyword evidence="4" id="KW-1185">Reference proteome</keyword>
<sequence length="180" mass="20953">MITHPPHYARAGSRSLSRERPSQPCFPNPNHGWTSWVVQILAALWFARNKLAGHSLCVAVLVLVFVLMPVPALEGWGTGETRHTDARRDYRPEELRQPLPMLCMSEHYQERPWVQWLSRVPASPYRLLIIKSFRCRYQWMPRDAHSEPDRGPLLLRGSWGFARRRLFSGHAARSRPKRNP</sequence>
<feature type="transmembrane region" description="Helical" evidence="2">
    <location>
        <begin position="51"/>
        <end position="73"/>
    </location>
</feature>
<dbReference type="Proteomes" id="UP001642720">
    <property type="component" value="Unassembled WGS sequence"/>
</dbReference>
<organism evidence="3 4">
    <name type="scientific">Trichoderma ghanense</name>
    <dbReference type="NCBI Taxonomy" id="65468"/>
    <lineage>
        <taxon>Eukaryota</taxon>
        <taxon>Fungi</taxon>
        <taxon>Dikarya</taxon>
        <taxon>Ascomycota</taxon>
        <taxon>Pezizomycotina</taxon>
        <taxon>Sordariomycetes</taxon>
        <taxon>Hypocreomycetidae</taxon>
        <taxon>Hypocreales</taxon>
        <taxon>Hypocreaceae</taxon>
        <taxon>Trichoderma</taxon>
    </lineage>
</organism>
<gene>
    <name evidence="3" type="ORF">CCMA1212_003334</name>
</gene>
<dbReference type="GeneID" id="300575135"/>
<evidence type="ECO:0000256" key="1">
    <source>
        <dbReference type="SAM" id="MobiDB-lite"/>
    </source>
</evidence>
<name>A0ABY2H8M3_9HYPO</name>
<evidence type="ECO:0000256" key="2">
    <source>
        <dbReference type="SAM" id="Phobius"/>
    </source>
</evidence>
<dbReference type="EMBL" id="PPTA01000004">
    <property type="protein sequence ID" value="TFB03872.1"/>
    <property type="molecule type" value="Genomic_DNA"/>
</dbReference>
<proteinExistence type="predicted"/>
<dbReference type="RefSeq" id="XP_073560073.1">
    <property type="nucleotide sequence ID" value="XM_073700685.1"/>
</dbReference>
<protein>
    <submittedName>
        <fullName evidence="3">Uncharacterized protein</fullName>
    </submittedName>
</protein>
<comment type="caution">
    <text evidence="3">The sequence shown here is derived from an EMBL/GenBank/DDBJ whole genome shotgun (WGS) entry which is preliminary data.</text>
</comment>
<reference evidence="3 4" key="1">
    <citation type="submission" date="2018-01" db="EMBL/GenBank/DDBJ databases">
        <title>Genome characterization of the sugarcane-associated fungus Trichoderma ghanense CCMA-1212 and their application in lignocelulose bioconversion.</title>
        <authorList>
            <person name="Steindorff A.S."/>
            <person name="Mendes T.D."/>
            <person name="Vilela E.S.D."/>
            <person name="Rodrigues D.S."/>
            <person name="Formighieri E.F."/>
            <person name="Melo I.S."/>
            <person name="Favaro L.C.L."/>
        </authorList>
    </citation>
    <scope>NUCLEOTIDE SEQUENCE [LARGE SCALE GENOMIC DNA]</scope>
    <source>
        <strain evidence="3 4">CCMA-1212</strain>
    </source>
</reference>
<feature type="region of interest" description="Disordered" evidence="1">
    <location>
        <begin position="1"/>
        <end position="26"/>
    </location>
</feature>
<evidence type="ECO:0000313" key="4">
    <source>
        <dbReference type="Proteomes" id="UP001642720"/>
    </source>
</evidence>
<evidence type="ECO:0000313" key="3">
    <source>
        <dbReference type="EMBL" id="TFB03872.1"/>
    </source>
</evidence>
<keyword evidence="2" id="KW-0472">Membrane</keyword>
<keyword evidence="2" id="KW-0812">Transmembrane</keyword>
<accession>A0ABY2H8M3</accession>